<keyword evidence="3" id="KW-1185">Reference proteome</keyword>
<sequence>MPRSIFTALALRISFAIAALPAQPVVHECHGLWDNNHNYSRDAIRDAMPGFYGWLDTQGSKTAQRAVDPGFIADYRTTINGVCISTSIINNNCDYKIDVNGKAMAFMAKSIEEQCDVQNKGPFGWGFYVDYDSGYNSRGLGWVITQACDDSWPESACAVNVL</sequence>
<dbReference type="AlphaFoldDB" id="A0AAN6RJR7"/>
<accession>A0AAN6RJR7</accession>
<evidence type="ECO:0000313" key="3">
    <source>
        <dbReference type="Proteomes" id="UP001280581"/>
    </source>
</evidence>
<name>A0AAN6RJR7_9PLEO</name>
<evidence type="ECO:0000313" key="2">
    <source>
        <dbReference type="EMBL" id="KAK3215855.1"/>
    </source>
</evidence>
<proteinExistence type="predicted"/>
<dbReference type="Proteomes" id="UP001280581">
    <property type="component" value="Unassembled WGS sequence"/>
</dbReference>
<feature type="chain" id="PRO_5042933527" evidence="1">
    <location>
        <begin position="19"/>
        <end position="162"/>
    </location>
</feature>
<organism evidence="2 3">
    <name type="scientific">Pseudopithomyces chartarum</name>
    <dbReference type="NCBI Taxonomy" id="1892770"/>
    <lineage>
        <taxon>Eukaryota</taxon>
        <taxon>Fungi</taxon>
        <taxon>Dikarya</taxon>
        <taxon>Ascomycota</taxon>
        <taxon>Pezizomycotina</taxon>
        <taxon>Dothideomycetes</taxon>
        <taxon>Pleosporomycetidae</taxon>
        <taxon>Pleosporales</taxon>
        <taxon>Massarineae</taxon>
        <taxon>Didymosphaeriaceae</taxon>
        <taxon>Pseudopithomyces</taxon>
    </lineage>
</organism>
<reference evidence="2 3" key="1">
    <citation type="submission" date="2021-02" db="EMBL/GenBank/DDBJ databases">
        <title>Genome assembly of Pseudopithomyces chartarum.</title>
        <authorList>
            <person name="Jauregui R."/>
            <person name="Singh J."/>
            <person name="Voisey C."/>
        </authorList>
    </citation>
    <scope>NUCLEOTIDE SEQUENCE [LARGE SCALE GENOMIC DNA]</scope>
    <source>
        <strain evidence="2 3">AGR01</strain>
    </source>
</reference>
<dbReference type="EMBL" id="WVTA01000002">
    <property type="protein sequence ID" value="KAK3215855.1"/>
    <property type="molecule type" value="Genomic_DNA"/>
</dbReference>
<feature type="signal peptide" evidence="1">
    <location>
        <begin position="1"/>
        <end position="18"/>
    </location>
</feature>
<evidence type="ECO:0000256" key="1">
    <source>
        <dbReference type="SAM" id="SignalP"/>
    </source>
</evidence>
<keyword evidence="1" id="KW-0732">Signal</keyword>
<protein>
    <submittedName>
        <fullName evidence="2">Uncharacterized protein</fullName>
    </submittedName>
</protein>
<comment type="caution">
    <text evidence="2">The sequence shown here is derived from an EMBL/GenBank/DDBJ whole genome shotgun (WGS) entry which is preliminary data.</text>
</comment>
<gene>
    <name evidence="2" type="ORF">GRF29_8g1288642</name>
</gene>